<comment type="caution">
    <text evidence="1">The sequence shown here is derived from an EMBL/GenBank/DDBJ whole genome shotgun (WGS) entry which is preliminary data.</text>
</comment>
<dbReference type="EMBL" id="JAGFNZ010000002">
    <property type="protein sequence ID" value="MBW7572347.1"/>
    <property type="molecule type" value="Genomic_DNA"/>
</dbReference>
<reference evidence="1 2" key="1">
    <citation type="submission" date="2021-03" db="EMBL/GenBank/DDBJ databases">
        <title>Caproiciproducens sp. nov. isolated from feces of cow.</title>
        <authorList>
            <person name="Choi J.-Y."/>
        </authorList>
    </citation>
    <scope>NUCLEOTIDE SEQUENCE [LARGE SCALE GENOMIC DNA]</scope>
    <source>
        <strain evidence="1 2">AGMB10547</strain>
    </source>
</reference>
<organism evidence="1 2">
    <name type="scientific">Caproiciproducens faecalis</name>
    <dbReference type="NCBI Taxonomy" id="2820301"/>
    <lineage>
        <taxon>Bacteria</taxon>
        <taxon>Bacillati</taxon>
        <taxon>Bacillota</taxon>
        <taxon>Clostridia</taxon>
        <taxon>Eubacteriales</taxon>
        <taxon>Acutalibacteraceae</taxon>
        <taxon>Caproiciproducens</taxon>
    </lineage>
</organism>
<gene>
    <name evidence="1" type="ORF">J5W02_05925</name>
</gene>
<name>A0ABS7DM18_9FIRM</name>
<dbReference type="RefSeq" id="WP_219964754.1">
    <property type="nucleotide sequence ID" value="NZ_JAGFNZ010000002.1"/>
</dbReference>
<keyword evidence="2" id="KW-1185">Reference proteome</keyword>
<dbReference type="Proteomes" id="UP000719942">
    <property type="component" value="Unassembled WGS sequence"/>
</dbReference>
<sequence>MSELTKIQERNDRFRESLKASVEHFRKGEDQAGLDEFLNSMDDLEGILQYYQCTGEPEMELDKMLAVLEKLPVYLNHQDVAGLADTLEFTLYPLSENWMKGVTENGGSPSESNPSSI</sequence>
<evidence type="ECO:0000313" key="1">
    <source>
        <dbReference type="EMBL" id="MBW7572347.1"/>
    </source>
</evidence>
<protein>
    <submittedName>
        <fullName evidence="1">Uncharacterized protein</fullName>
    </submittedName>
</protein>
<accession>A0ABS7DM18</accession>
<proteinExistence type="predicted"/>
<evidence type="ECO:0000313" key="2">
    <source>
        <dbReference type="Proteomes" id="UP000719942"/>
    </source>
</evidence>